<dbReference type="Pfam" id="PF18480">
    <property type="entry name" value="DUF5615"/>
    <property type="match status" value="1"/>
</dbReference>
<protein>
    <recommendedName>
        <fullName evidence="1">DUF5615 domain-containing protein</fullName>
    </recommendedName>
</protein>
<evidence type="ECO:0000259" key="1">
    <source>
        <dbReference type="Pfam" id="PF18480"/>
    </source>
</evidence>
<gene>
    <name evidence="2" type="ORF">LDC_0110</name>
</gene>
<organism evidence="2">
    <name type="scientific">sediment metagenome</name>
    <dbReference type="NCBI Taxonomy" id="749907"/>
    <lineage>
        <taxon>unclassified sequences</taxon>
        <taxon>metagenomes</taxon>
        <taxon>ecological metagenomes</taxon>
    </lineage>
</organism>
<proteinExistence type="predicted"/>
<reference evidence="2" key="1">
    <citation type="submission" date="2010-07" db="EMBL/GenBank/DDBJ databases">
        <authorList>
            <consortium name="CONSOLIDER consortium CSD2007-00005"/>
            <person name="Guazzaroni M.-E."/>
            <person name="Richter M."/>
            <person name="Garcia-Salamanca A."/>
            <person name="Yarza P."/>
            <person name="Ferrer M."/>
        </authorList>
    </citation>
    <scope>NUCLEOTIDE SEQUENCE</scope>
</reference>
<dbReference type="AlphaFoldDB" id="D9PF32"/>
<dbReference type="EMBL" id="ADZX01000009">
    <property type="protein sequence ID" value="EFK97826.1"/>
    <property type="molecule type" value="Genomic_DNA"/>
</dbReference>
<comment type="caution">
    <text evidence="2">The sequence shown here is derived from an EMBL/GenBank/DDBJ whole genome shotgun (WGS) entry which is preliminary data.</text>
</comment>
<feature type="domain" description="DUF5615" evidence="1">
    <location>
        <begin position="3"/>
        <end position="113"/>
    </location>
</feature>
<accession>D9PF32</accession>
<sequence>MIKFLVDEDLPRSAVNLIRTFGHLADGVNELGLRGSKDKQIADYVIKNGYCILTGDYDFSHVLNYPPKNYHGIIVLYIPGNSTSIYILNLLEIFLKELNHIKEVSGRLIIVESNRIRIRSE</sequence>
<reference evidence="2" key="2">
    <citation type="journal article" date="2011" name="Microb. Ecol.">
        <title>Taxonomic and Functional Metagenomic Profiling of the Microbial Community in the Anoxic Sediment of a Sub-saline Shallow Lake (Laguna de Carrizo, Central Spain).</title>
        <authorList>
            <person name="Ferrer M."/>
            <person name="Guazzaroni M.E."/>
            <person name="Richter M."/>
            <person name="Garcia-Salamanca A."/>
            <person name="Yarza P."/>
            <person name="Suarez-Suarez A."/>
            <person name="Solano J."/>
            <person name="Alcaide M."/>
            <person name="van Dillewijn P."/>
            <person name="Molina-Henares M.A."/>
            <person name="Lopez-Cortes N."/>
            <person name="Al-Ramahi Y."/>
            <person name="Guerrero C."/>
            <person name="Acosta A."/>
            <person name="de Eugenio L.I."/>
            <person name="Martinez V."/>
            <person name="Marques S."/>
            <person name="Rojo F."/>
            <person name="Santero E."/>
            <person name="Genilloud O."/>
            <person name="Perez-Perez J."/>
            <person name="Rossello-Mora R."/>
            <person name="Ramos J.L."/>
        </authorList>
    </citation>
    <scope>NUCLEOTIDE SEQUENCE</scope>
</reference>
<evidence type="ECO:0000313" key="2">
    <source>
        <dbReference type="EMBL" id="EFK97826.1"/>
    </source>
</evidence>
<dbReference type="InterPro" id="IPR041049">
    <property type="entry name" value="DUF5615"/>
</dbReference>
<name>D9PF32_9ZZZZ</name>